<evidence type="ECO:0000256" key="11">
    <source>
        <dbReference type="ARBA" id="ARBA00049867"/>
    </source>
</evidence>
<keyword evidence="6" id="KW-0963">Cytoplasm</keyword>
<evidence type="ECO:0000256" key="10">
    <source>
        <dbReference type="ARBA" id="ARBA00023002"/>
    </source>
</evidence>
<dbReference type="Proteomes" id="UP000008144">
    <property type="component" value="Chromosome 4"/>
</dbReference>
<dbReference type="Pfam" id="PF14748">
    <property type="entry name" value="P5CR_dimer"/>
    <property type="match status" value="1"/>
</dbReference>
<dbReference type="AlphaFoldDB" id="F6Z9B3"/>
<dbReference type="PANTHER" id="PTHR11645">
    <property type="entry name" value="PYRROLINE-5-CARBOXYLATE REDUCTASE"/>
    <property type="match status" value="1"/>
</dbReference>
<dbReference type="PROSITE" id="PS00521">
    <property type="entry name" value="P5CR"/>
    <property type="match status" value="1"/>
</dbReference>
<dbReference type="OMA" id="AKQTCLG"/>
<dbReference type="InterPro" id="IPR036291">
    <property type="entry name" value="NAD(P)-bd_dom_sf"/>
</dbReference>
<keyword evidence="10 14" id="KW-0560">Oxidoreductase</keyword>
<keyword evidence="7 14" id="KW-0028">Amino-acid biosynthesis</keyword>
<evidence type="ECO:0000313" key="17">
    <source>
        <dbReference type="Ensembl" id="ENSCINP00000011143.3"/>
    </source>
</evidence>
<evidence type="ECO:0000256" key="4">
    <source>
        <dbReference type="ARBA" id="ARBA00012855"/>
    </source>
</evidence>
<dbReference type="Gene3D" id="1.10.3730.10">
    <property type="entry name" value="ProC C-terminal domain-like"/>
    <property type="match status" value="1"/>
</dbReference>
<evidence type="ECO:0000256" key="1">
    <source>
        <dbReference type="ARBA" id="ARBA00004496"/>
    </source>
</evidence>
<accession>A0A1W2W393</accession>
<dbReference type="HAMAP" id="MF_01925">
    <property type="entry name" value="P5C_reductase"/>
    <property type="match status" value="1"/>
</dbReference>
<evidence type="ECO:0000256" key="2">
    <source>
        <dbReference type="ARBA" id="ARBA00005205"/>
    </source>
</evidence>
<proteinExistence type="inferred from homology"/>
<evidence type="ECO:0000256" key="14">
    <source>
        <dbReference type="RuleBase" id="RU003903"/>
    </source>
</evidence>
<dbReference type="KEGG" id="cin:100187490"/>
<dbReference type="HOGENOM" id="CLU_042344_3_1_1"/>
<dbReference type="NCBIfam" id="TIGR00112">
    <property type="entry name" value="proC"/>
    <property type="match status" value="1"/>
</dbReference>
<gene>
    <name evidence="17" type="primary">LOC100187490</name>
</gene>
<dbReference type="FunFam" id="1.10.3730.10:FF:000001">
    <property type="entry name" value="Pyrroline-5-carboxylate reductase"/>
    <property type="match status" value="1"/>
</dbReference>
<comment type="catalytic activity">
    <reaction evidence="12">
        <text>L-proline + NAD(+) = (S)-1-pyrroline-5-carboxylate + NADH + 2 H(+)</text>
        <dbReference type="Rhea" id="RHEA:14105"/>
        <dbReference type="ChEBI" id="CHEBI:15378"/>
        <dbReference type="ChEBI" id="CHEBI:17388"/>
        <dbReference type="ChEBI" id="CHEBI:57540"/>
        <dbReference type="ChEBI" id="CHEBI:57945"/>
        <dbReference type="ChEBI" id="CHEBI:60039"/>
        <dbReference type="EC" id="1.5.1.2"/>
    </reaction>
    <physiologicalReaction direction="right-to-left" evidence="12">
        <dbReference type="Rhea" id="RHEA:14107"/>
    </physiologicalReaction>
</comment>
<dbReference type="GO" id="GO:0005737">
    <property type="term" value="C:cytoplasm"/>
    <property type="evidence" value="ECO:0007669"/>
    <property type="project" value="UniProtKB-SubCell"/>
</dbReference>
<dbReference type="InterPro" id="IPR008927">
    <property type="entry name" value="6-PGluconate_DH-like_C_sf"/>
</dbReference>
<dbReference type="InParanoid" id="F6Z9B3"/>
<dbReference type="Pfam" id="PF03807">
    <property type="entry name" value="F420_oxidored"/>
    <property type="match status" value="1"/>
</dbReference>
<dbReference type="EMBL" id="EAAA01001862">
    <property type="status" value="NOT_ANNOTATED_CDS"/>
    <property type="molecule type" value="Genomic_DNA"/>
</dbReference>
<comment type="similarity">
    <text evidence="3 14">Belongs to the pyrroline-5-carboxylate reductase family.</text>
</comment>
<evidence type="ECO:0000256" key="12">
    <source>
        <dbReference type="ARBA" id="ARBA00049875"/>
    </source>
</evidence>
<reference evidence="17" key="2">
    <citation type="journal article" date="2008" name="Genome Biol.">
        <title>Improved genome assembly and evidence-based global gene model set for the chordate Ciona intestinalis: new insight into intron and operon populations.</title>
        <authorList>
            <person name="Satou Y."/>
            <person name="Mineta K."/>
            <person name="Ogasawara M."/>
            <person name="Sasakura Y."/>
            <person name="Shoguchi E."/>
            <person name="Ueno K."/>
            <person name="Yamada L."/>
            <person name="Matsumoto J."/>
            <person name="Wasserscheid J."/>
            <person name="Dewar K."/>
            <person name="Wiley G.B."/>
            <person name="Macmil S.L."/>
            <person name="Roe B.A."/>
            <person name="Zeller R.W."/>
            <person name="Hastings K.E."/>
            <person name="Lemaire P."/>
            <person name="Lindquist E."/>
            <person name="Endo T."/>
            <person name="Hotta K."/>
            <person name="Inaba K."/>
        </authorList>
    </citation>
    <scope>NUCLEOTIDE SEQUENCE [LARGE SCALE GENOMIC DNA]</scope>
    <source>
        <strain evidence="17">wild type</strain>
    </source>
</reference>
<dbReference type="Gene3D" id="3.40.50.720">
    <property type="entry name" value="NAD(P)-binding Rossmann-like Domain"/>
    <property type="match status" value="1"/>
</dbReference>
<dbReference type="PANTHER" id="PTHR11645:SF62">
    <property type="entry name" value="PYRROLINE-5-CARBOXYLATE REDUCTASE"/>
    <property type="match status" value="1"/>
</dbReference>
<dbReference type="FunFam" id="3.40.50.720:FF:000190">
    <property type="entry name" value="Pyrroline-5-carboxylate reductase"/>
    <property type="match status" value="1"/>
</dbReference>
<comment type="pathway">
    <text evidence="2 14">Amino-acid biosynthesis; L-proline biosynthesis; L-proline from L-glutamate 5-semialdehyde: step 1/1.</text>
</comment>
<dbReference type="SUPFAM" id="SSF48179">
    <property type="entry name" value="6-phosphogluconate dehydrogenase C-terminal domain-like"/>
    <property type="match status" value="1"/>
</dbReference>
<dbReference type="STRING" id="7719.ENSCINP00000011143"/>
<keyword evidence="18" id="KW-1185">Reference proteome</keyword>
<sequence length="270" mass="28508">MEHNIGFVGGGEMAYAVAMGILKGGVKAPSILVSNPSAEKLVRFQNKEIKTTSNNMEVLQTCNIIFLCVKPQIFPNVVKEMDDHEFKSQDQLIISVIAGLTNAKLEAVFPNSRVIRTMPNTPCLVQSGVFLYCGGKSATEDDIKLLLQLISSCGECLSLAEHLIDAGQAISGCGPAYMFTAMDALADGGVKMGLPRALAIKLAAKTLVGAGKMHLETGLHPGVLKDAVTSPGGVTICALHELDKAGFRAALIGAVCSATTRSKEMANFNK</sequence>
<keyword evidence="8 14" id="KW-0641">Proline biosynthesis</keyword>
<dbReference type="InterPro" id="IPR000304">
    <property type="entry name" value="Pyrroline-COOH_reductase"/>
</dbReference>
<organism evidence="17 18">
    <name type="scientific">Ciona intestinalis</name>
    <name type="common">Transparent sea squirt</name>
    <name type="synonym">Ascidia intestinalis</name>
    <dbReference type="NCBI Taxonomy" id="7719"/>
    <lineage>
        <taxon>Eukaryota</taxon>
        <taxon>Metazoa</taxon>
        <taxon>Chordata</taxon>
        <taxon>Tunicata</taxon>
        <taxon>Ascidiacea</taxon>
        <taxon>Phlebobranchia</taxon>
        <taxon>Cionidae</taxon>
        <taxon>Ciona</taxon>
    </lineage>
</organism>
<protein>
    <recommendedName>
        <fullName evidence="5 14">Pyrroline-5-carboxylate reductase</fullName>
        <ecNumber evidence="4 14">1.5.1.2</ecNumber>
    </recommendedName>
</protein>
<dbReference type="GeneTree" id="ENSGT00950000183044"/>
<name>F6Z9B3_CIOIN</name>
<dbReference type="SUPFAM" id="SSF51735">
    <property type="entry name" value="NAD(P)-binding Rossmann-fold domains"/>
    <property type="match status" value="1"/>
</dbReference>
<dbReference type="InterPro" id="IPR053790">
    <property type="entry name" value="P5CR-like_CS"/>
</dbReference>
<dbReference type="EC" id="1.5.1.2" evidence="4 14"/>
<dbReference type="Ensembl" id="ENSCINT00000011143.3">
    <property type="protein sequence ID" value="ENSCINP00000011143.3"/>
    <property type="gene ID" value="ENSCING00000005415.3"/>
</dbReference>
<dbReference type="OrthoDB" id="10263291at2759"/>
<evidence type="ECO:0000256" key="8">
    <source>
        <dbReference type="ARBA" id="ARBA00022650"/>
    </source>
</evidence>
<accession>F6Z9B3</accession>
<evidence type="ECO:0000313" key="18">
    <source>
        <dbReference type="Proteomes" id="UP000008144"/>
    </source>
</evidence>
<dbReference type="InterPro" id="IPR028939">
    <property type="entry name" value="P5C_Rdtase_cat_N"/>
</dbReference>
<dbReference type="UniPathway" id="UPA00098">
    <property type="reaction ID" value="UER00361"/>
</dbReference>
<reference evidence="18" key="1">
    <citation type="journal article" date="2002" name="Science">
        <title>The draft genome of Ciona intestinalis: insights into chordate and vertebrate origins.</title>
        <authorList>
            <person name="Dehal P."/>
            <person name="Satou Y."/>
            <person name="Campbell R.K."/>
            <person name="Chapman J."/>
            <person name="Degnan B."/>
            <person name="De Tomaso A."/>
            <person name="Davidson B."/>
            <person name="Di Gregorio A."/>
            <person name="Gelpke M."/>
            <person name="Goodstein D.M."/>
            <person name="Harafuji N."/>
            <person name="Hastings K.E."/>
            <person name="Ho I."/>
            <person name="Hotta K."/>
            <person name="Huang W."/>
            <person name="Kawashima T."/>
            <person name="Lemaire P."/>
            <person name="Martinez D."/>
            <person name="Meinertzhagen I.A."/>
            <person name="Necula S."/>
            <person name="Nonaka M."/>
            <person name="Putnam N."/>
            <person name="Rash S."/>
            <person name="Saiga H."/>
            <person name="Satake M."/>
            <person name="Terry A."/>
            <person name="Yamada L."/>
            <person name="Wang H.G."/>
            <person name="Awazu S."/>
            <person name="Azumi K."/>
            <person name="Boore J."/>
            <person name="Branno M."/>
            <person name="Chin-Bow S."/>
            <person name="DeSantis R."/>
            <person name="Doyle S."/>
            <person name="Francino P."/>
            <person name="Keys D.N."/>
            <person name="Haga S."/>
            <person name="Hayashi H."/>
            <person name="Hino K."/>
            <person name="Imai K.S."/>
            <person name="Inaba K."/>
            <person name="Kano S."/>
            <person name="Kobayashi K."/>
            <person name="Kobayashi M."/>
            <person name="Lee B.I."/>
            <person name="Makabe K.W."/>
            <person name="Manohar C."/>
            <person name="Matassi G."/>
            <person name="Medina M."/>
            <person name="Mochizuki Y."/>
            <person name="Mount S."/>
            <person name="Morishita T."/>
            <person name="Miura S."/>
            <person name="Nakayama A."/>
            <person name="Nishizaka S."/>
            <person name="Nomoto H."/>
            <person name="Ohta F."/>
            <person name="Oishi K."/>
            <person name="Rigoutsos I."/>
            <person name="Sano M."/>
            <person name="Sasaki A."/>
            <person name="Sasakura Y."/>
            <person name="Shoguchi E."/>
            <person name="Shin-i T."/>
            <person name="Spagnuolo A."/>
            <person name="Stainier D."/>
            <person name="Suzuki M.M."/>
            <person name="Tassy O."/>
            <person name="Takatori N."/>
            <person name="Tokuoka M."/>
            <person name="Yagi K."/>
            <person name="Yoshizaki F."/>
            <person name="Wada S."/>
            <person name="Zhang C."/>
            <person name="Hyatt P.D."/>
            <person name="Larimer F."/>
            <person name="Detter C."/>
            <person name="Doggett N."/>
            <person name="Glavina T."/>
            <person name="Hawkins T."/>
            <person name="Richardson P."/>
            <person name="Lucas S."/>
            <person name="Kohara Y."/>
            <person name="Levine M."/>
            <person name="Satoh N."/>
            <person name="Rokhsar D.S."/>
        </authorList>
    </citation>
    <scope>NUCLEOTIDE SEQUENCE [LARGE SCALE GENOMIC DNA]</scope>
</reference>
<feature type="domain" description="Pyrroline-5-carboxylate reductase dimerisation" evidence="16">
    <location>
        <begin position="161"/>
        <end position="265"/>
    </location>
</feature>
<dbReference type="GeneID" id="100187490"/>
<dbReference type="GO" id="GO:0055129">
    <property type="term" value="P:L-proline biosynthetic process"/>
    <property type="evidence" value="ECO:0000318"/>
    <property type="project" value="GO_Central"/>
</dbReference>
<feature type="binding site" evidence="13">
    <location>
        <position position="55"/>
    </location>
    <ligand>
        <name>NADPH</name>
        <dbReference type="ChEBI" id="CHEBI:57783"/>
    </ligand>
</feature>
<dbReference type="FunCoup" id="F6Z9B3">
    <property type="interactions" value="12"/>
</dbReference>
<reference evidence="17" key="3">
    <citation type="submission" date="2025-08" db="UniProtKB">
        <authorList>
            <consortium name="Ensembl"/>
        </authorList>
    </citation>
    <scope>IDENTIFICATION</scope>
</reference>
<comment type="subcellular location">
    <subcellularLocation>
        <location evidence="1">Cytoplasm</location>
    </subcellularLocation>
</comment>
<evidence type="ECO:0000256" key="5">
    <source>
        <dbReference type="ARBA" id="ARBA00021413"/>
    </source>
</evidence>
<reference evidence="17" key="4">
    <citation type="submission" date="2025-09" db="UniProtKB">
        <authorList>
            <consortium name="Ensembl"/>
        </authorList>
    </citation>
    <scope>IDENTIFICATION</scope>
</reference>
<keyword evidence="9 13" id="KW-0521">NADP</keyword>
<evidence type="ECO:0000256" key="13">
    <source>
        <dbReference type="PIRSR" id="PIRSR000193-1"/>
    </source>
</evidence>
<dbReference type="GO" id="GO:0004735">
    <property type="term" value="F:pyrroline-5-carboxylate reductase activity"/>
    <property type="evidence" value="ECO:0000318"/>
    <property type="project" value="GO_Central"/>
</dbReference>
<dbReference type="PIRSF" id="PIRSF000193">
    <property type="entry name" value="Pyrrol-5-carb_rd"/>
    <property type="match status" value="1"/>
</dbReference>
<dbReference type="RefSeq" id="XP_002119886.1">
    <property type="nucleotide sequence ID" value="XM_002119850.4"/>
</dbReference>
<evidence type="ECO:0000256" key="3">
    <source>
        <dbReference type="ARBA" id="ARBA00005525"/>
    </source>
</evidence>
<evidence type="ECO:0000256" key="7">
    <source>
        <dbReference type="ARBA" id="ARBA00022605"/>
    </source>
</evidence>
<evidence type="ECO:0000256" key="9">
    <source>
        <dbReference type="ARBA" id="ARBA00022857"/>
    </source>
</evidence>
<evidence type="ECO:0000259" key="16">
    <source>
        <dbReference type="Pfam" id="PF14748"/>
    </source>
</evidence>
<comment type="catalytic activity">
    <reaction evidence="11">
        <text>L-proline + NADP(+) = (S)-1-pyrroline-5-carboxylate + NADPH + 2 H(+)</text>
        <dbReference type="Rhea" id="RHEA:14109"/>
        <dbReference type="ChEBI" id="CHEBI:15378"/>
        <dbReference type="ChEBI" id="CHEBI:17388"/>
        <dbReference type="ChEBI" id="CHEBI:57783"/>
        <dbReference type="ChEBI" id="CHEBI:58349"/>
        <dbReference type="ChEBI" id="CHEBI:60039"/>
        <dbReference type="EC" id="1.5.1.2"/>
    </reaction>
    <physiologicalReaction direction="right-to-left" evidence="11">
        <dbReference type="Rhea" id="RHEA:14111"/>
    </physiologicalReaction>
</comment>
<evidence type="ECO:0000259" key="15">
    <source>
        <dbReference type="Pfam" id="PF03807"/>
    </source>
</evidence>
<feature type="domain" description="Pyrroline-5-carboxylate reductase catalytic N-terminal" evidence="15">
    <location>
        <begin position="5"/>
        <end position="99"/>
    </location>
</feature>
<evidence type="ECO:0000256" key="6">
    <source>
        <dbReference type="ARBA" id="ARBA00022490"/>
    </source>
</evidence>
<dbReference type="InterPro" id="IPR029036">
    <property type="entry name" value="P5CR_dimer"/>
</dbReference>